<name>A0A7S9ST55_9VIRU</name>
<accession>A0A7S9ST55</accession>
<gene>
    <name evidence="1" type="ORF">NIOZUU159_00211</name>
</gene>
<evidence type="ECO:0000313" key="1">
    <source>
        <dbReference type="EMBL" id="QPI16717.1"/>
    </source>
</evidence>
<organism evidence="1">
    <name type="scientific">Virus NIOZ-UU159</name>
    <dbReference type="NCBI Taxonomy" id="2763270"/>
    <lineage>
        <taxon>Viruses</taxon>
    </lineage>
</organism>
<dbReference type="Pfam" id="PF23827">
    <property type="entry name" value="DUF7197"/>
    <property type="match status" value="1"/>
</dbReference>
<protein>
    <submittedName>
        <fullName evidence="1">Uncharacterized protein</fullName>
    </submittedName>
</protein>
<reference evidence="1" key="1">
    <citation type="submission" date="2020-08" db="EMBL/GenBank/DDBJ databases">
        <title>Bridging the membrane lipid divide: bacteria of the FCB group superphylum have the potential to synthesize archaeal ether lipids.</title>
        <authorList>
            <person name="Villanueva L."/>
            <person name="von Meijenfeldt F.A.B."/>
            <person name="Westbye A.B."/>
            <person name="Yadav S."/>
            <person name="Hopmans E.C."/>
            <person name="Dutilh B.E."/>
            <person name="Sinninghe Damste J.S."/>
        </authorList>
    </citation>
    <scope>NUCLEOTIDE SEQUENCE</scope>
    <source>
        <strain evidence="1">NIOZ-UU159</strain>
    </source>
</reference>
<dbReference type="EMBL" id="MW030596">
    <property type="protein sequence ID" value="QPI16717.1"/>
    <property type="molecule type" value="Genomic_DNA"/>
</dbReference>
<sequence length="188" mass="23040">MCDLGQNLLLSSLTDFYNKNTEYKITLKNIINGNHKLSLRIIEWLVTHYSKCNNIYYWIDDNKTIYDYYPEDFYLDDSKEYKKNIRKINLYQDYRAQLKSYSKFNFDSFRRHHRITFFINNERTDYIETTVGQLNFFRWIFNNNIITYAINNYDNIYKKMIENNLCKQKVNNIINHDIIKTKCLLTFD</sequence>
<dbReference type="InterPro" id="IPR055621">
    <property type="entry name" value="DUF7197"/>
</dbReference>
<proteinExistence type="predicted"/>